<dbReference type="PIRSF" id="PIRSF000137">
    <property type="entry name" value="Alcohol_oxidase"/>
    <property type="match status" value="1"/>
</dbReference>
<name>A0ABR4FI18_9EURO</name>
<evidence type="ECO:0000259" key="4">
    <source>
        <dbReference type="PROSITE" id="PS00624"/>
    </source>
</evidence>
<dbReference type="Proteomes" id="UP001610563">
    <property type="component" value="Unassembled WGS sequence"/>
</dbReference>
<dbReference type="InterPro" id="IPR012132">
    <property type="entry name" value="GMC_OxRdtase"/>
</dbReference>
<sequence length="583" mass="64752">MFSINVTALLFACSVLAKEFDYIVVGGGTTGLPLAVRLAEYWNLALVEAGGRYEKRYPLAKTPGADVLPVGSDPETSSSIDWGFVTEPFLGANGRRLHVAQGKCLGGSSALNFMVDHRPTKQSLEVWVLLTSDLSYLFENVLPWYQRSVKFTPPNTATRFENASVLYNADAFIPSGGPLDVTYSNYAQSFSTWLEGGFEEVGIHRAVDFNSGKLEGYQYCSSTIRPSDQHRSSSEWSFLNQRVPGLTVYTDTLAKRVIFDDELNAVEVEVSHRGFKRNLTASREIIISAGALHSPQLLMVSGIGPRQHLENHGIEVLVERPAVGQDMWDHPFVGPSYRVNVEKVTKLANSPTYLASKYLRWARKQLGPFTNPVSDLLAWEKIPYELRKDFSTETLQALSQFPDDWPEAEYISAPGFLGNISNLKADQPDDGYQYASIIGVLLAPASRGTVDTKSEQEVVVAMFKRIREVFASNAMDPVVIGDEYLPGNQVQTDEEILEYIRENVMTLWHPSGTCRMGRIQDLAVVDSRGRVYGVNRLRVVDASAFEILLPGHPQSTCYMLAEKIADDIIRNGADVAEDVRTDL</sequence>
<dbReference type="PANTHER" id="PTHR11552:SF138">
    <property type="entry name" value="DEHYDROGENASE PKFF-RELATED"/>
    <property type="match status" value="1"/>
</dbReference>
<dbReference type="InterPro" id="IPR036188">
    <property type="entry name" value="FAD/NAD-bd_sf"/>
</dbReference>
<protein>
    <recommendedName>
        <fullName evidence="4">Glucose-methanol-choline oxidoreductase N-terminal domain-containing protein</fullName>
    </recommendedName>
</protein>
<dbReference type="EMBL" id="JBFTWV010000303">
    <property type="protein sequence ID" value="KAL2782876.1"/>
    <property type="molecule type" value="Genomic_DNA"/>
</dbReference>
<reference evidence="5 6" key="1">
    <citation type="submission" date="2024-07" db="EMBL/GenBank/DDBJ databases">
        <title>Section-level genome sequencing and comparative genomics of Aspergillus sections Usti and Cavernicolus.</title>
        <authorList>
            <consortium name="Lawrence Berkeley National Laboratory"/>
            <person name="Nybo J.L."/>
            <person name="Vesth T.C."/>
            <person name="Theobald S."/>
            <person name="Frisvad J.C."/>
            <person name="Larsen T.O."/>
            <person name="Kjaerboelling I."/>
            <person name="Rothschild-Mancinelli K."/>
            <person name="Lyhne E.K."/>
            <person name="Kogle M.E."/>
            <person name="Barry K."/>
            <person name="Clum A."/>
            <person name="Na H."/>
            <person name="Ledsgaard L."/>
            <person name="Lin J."/>
            <person name="Lipzen A."/>
            <person name="Kuo A."/>
            <person name="Riley R."/>
            <person name="Mondo S."/>
            <person name="Labutti K."/>
            <person name="Haridas S."/>
            <person name="Pangalinan J."/>
            <person name="Salamov A.A."/>
            <person name="Simmons B.A."/>
            <person name="Magnuson J.K."/>
            <person name="Chen J."/>
            <person name="Drula E."/>
            <person name="Henrissat B."/>
            <person name="Wiebenga A."/>
            <person name="Lubbers R.J."/>
            <person name="Gomes A.C."/>
            <person name="Makela M.R."/>
            <person name="Stajich J."/>
            <person name="Grigoriev I.V."/>
            <person name="Mortensen U.H."/>
            <person name="De Vries R.P."/>
            <person name="Baker S.E."/>
            <person name="Andersen M.R."/>
        </authorList>
    </citation>
    <scope>NUCLEOTIDE SEQUENCE [LARGE SCALE GENOMIC DNA]</scope>
    <source>
        <strain evidence="5 6">CBS 209.92</strain>
    </source>
</reference>
<dbReference type="Gene3D" id="3.50.50.60">
    <property type="entry name" value="FAD/NAD(P)-binding domain"/>
    <property type="match status" value="1"/>
</dbReference>
<evidence type="ECO:0000256" key="3">
    <source>
        <dbReference type="SAM" id="SignalP"/>
    </source>
</evidence>
<gene>
    <name evidence="5" type="ORF">BJX66DRAFT_345444</name>
</gene>
<dbReference type="Gene3D" id="3.30.560.10">
    <property type="entry name" value="Glucose Oxidase, domain 3"/>
    <property type="match status" value="1"/>
</dbReference>
<evidence type="ECO:0000313" key="5">
    <source>
        <dbReference type="EMBL" id="KAL2782876.1"/>
    </source>
</evidence>
<organism evidence="5 6">
    <name type="scientific">Aspergillus keveii</name>
    <dbReference type="NCBI Taxonomy" id="714993"/>
    <lineage>
        <taxon>Eukaryota</taxon>
        <taxon>Fungi</taxon>
        <taxon>Dikarya</taxon>
        <taxon>Ascomycota</taxon>
        <taxon>Pezizomycotina</taxon>
        <taxon>Eurotiomycetes</taxon>
        <taxon>Eurotiomycetidae</taxon>
        <taxon>Eurotiales</taxon>
        <taxon>Aspergillaceae</taxon>
        <taxon>Aspergillus</taxon>
        <taxon>Aspergillus subgen. Nidulantes</taxon>
    </lineage>
</organism>
<dbReference type="Pfam" id="PF00732">
    <property type="entry name" value="GMC_oxred_N"/>
    <property type="match status" value="1"/>
</dbReference>
<evidence type="ECO:0000313" key="6">
    <source>
        <dbReference type="Proteomes" id="UP001610563"/>
    </source>
</evidence>
<dbReference type="SUPFAM" id="SSF51905">
    <property type="entry name" value="FAD/NAD(P)-binding domain"/>
    <property type="match status" value="1"/>
</dbReference>
<dbReference type="PROSITE" id="PS00624">
    <property type="entry name" value="GMC_OXRED_2"/>
    <property type="match status" value="1"/>
</dbReference>
<dbReference type="Pfam" id="PF05199">
    <property type="entry name" value="GMC_oxred_C"/>
    <property type="match status" value="1"/>
</dbReference>
<proteinExistence type="inferred from homology"/>
<keyword evidence="6" id="KW-1185">Reference proteome</keyword>
<dbReference type="InterPro" id="IPR007867">
    <property type="entry name" value="GMC_OxRtase_C"/>
</dbReference>
<feature type="chain" id="PRO_5046577804" description="Glucose-methanol-choline oxidoreductase N-terminal domain-containing protein" evidence="3">
    <location>
        <begin position="18"/>
        <end position="583"/>
    </location>
</feature>
<accession>A0ABR4FI18</accession>
<keyword evidence="2" id="KW-0325">Glycoprotein</keyword>
<dbReference type="SUPFAM" id="SSF54373">
    <property type="entry name" value="FAD-linked reductases, C-terminal domain"/>
    <property type="match status" value="1"/>
</dbReference>
<dbReference type="PANTHER" id="PTHR11552">
    <property type="entry name" value="GLUCOSE-METHANOL-CHOLINE GMC OXIDOREDUCTASE"/>
    <property type="match status" value="1"/>
</dbReference>
<feature type="signal peptide" evidence="3">
    <location>
        <begin position="1"/>
        <end position="17"/>
    </location>
</feature>
<comment type="caution">
    <text evidence="5">The sequence shown here is derived from an EMBL/GenBank/DDBJ whole genome shotgun (WGS) entry which is preliminary data.</text>
</comment>
<keyword evidence="3" id="KW-0732">Signal</keyword>
<comment type="similarity">
    <text evidence="1">Belongs to the GMC oxidoreductase family.</text>
</comment>
<evidence type="ECO:0000256" key="2">
    <source>
        <dbReference type="ARBA" id="ARBA00023180"/>
    </source>
</evidence>
<dbReference type="InterPro" id="IPR000172">
    <property type="entry name" value="GMC_OxRdtase_N"/>
</dbReference>
<feature type="domain" description="Glucose-methanol-choline oxidoreductase N-terminal" evidence="4">
    <location>
        <begin position="290"/>
        <end position="304"/>
    </location>
</feature>
<evidence type="ECO:0000256" key="1">
    <source>
        <dbReference type="ARBA" id="ARBA00010790"/>
    </source>
</evidence>